<organism evidence="2">
    <name type="scientific">Bellilinea caldifistulae</name>
    <dbReference type="NCBI Taxonomy" id="360411"/>
    <lineage>
        <taxon>Bacteria</taxon>
        <taxon>Bacillati</taxon>
        <taxon>Chloroflexota</taxon>
        <taxon>Anaerolineae</taxon>
        <taxon>Anaerolineales</taxon>
        <taxon>Anaerolineaceae</taxon>
        <taxon>Bellilinea</taxon>
    </lineage>
</organism>
<dbReference type="PANTHER" id="PTHR18964">
    <property type="entry name" value="ROK (REPRESSOR, ORF, KINASE) FAMILY"/>
    <property type="match status" value="1"/>
</dbReference>
<dbReference type="PANTHER" id="PTHR18964:SF173">
    <property type="entry name" value="GLUCOKINASE"/>
    <property type="match status" value="1"/>
</dbReference>
<dbReference type="PROSITE" id="PS01125">
    <property type="entry name" value="ROK"/>
    <property type="match status" value="1"/>
</dbReference>
<comment type="similarity">
    <text evidence="1">Belongs to the ROK (NagC/XylR) family.</text>
</comment>
<dbReference type="CDD" id="cd24076">
    <property type="entry name" value="ASKHA_ATPase_ROK_BsXylR-like"/>
    <property type="match status" value="1"/>
</dbReference>
<protein>
    <submittedName>
        <fullName evidence="2">ROK family transcriptional regulator</fullName>
    </submittedName>
</protein>
<dbReference type="EMBL" id="DSXR01000074">
    <property type="protein sequence ID" value="HGS87416.1"/>
    <property type="molecule type" value="Genomic_DNA"/>
</dbReference>
<dbReference type="InterPro" id="IPR049874">
    <property type="entry name" value="ROK_cs"/>
</dbReference>
<dbReference type="InterPro" id="IPR036388">
    <property type="entry name" value="WH-like_DNA-bd_sf"/>
</dbReference>
<evidence type="ECO:0000256" key="1">
    <source>
        <dbReference type="ARBA" id="ARBA00006479"/>
    </source>
</evidence>
<proteinExistence type="inferred from homology"/>
<evidence type="ECO:0000313" key="2">
    <source>
        <dbReference type="EMBL" id="HGS87416.1"/>
    </source>
</evidence>
<dbReference type="SUPFAM" id="SSF46785">
    <property type="entry name" value="Winged helix' DNA-binding domain"/>
    <property type="match status" value="1"/>
</dbReference>
<reference evidence="2" key="1">
    <citation type="journal article" date="2020" name="mSystems">
        <title>Genome- and Community-Level Interaction Insights into Carbon Utilization and Element Cycling Functions of Hydrothermarchaeota in Hydrothermal Sediment.</title>
        <authorList>
            <person name="Zhou Z."/>
            <person name="Liu Y."/>
            <person name="Xu W."/>
            <person name="Pan J."/>
            <person name="Luo Z.H."/>
            <person name="Li M."/>
        </authorList>
    </citation>
    <scope>NUCLEOTIDE SEQUENCE [LARGE SCALE GENOMIC DNA]</scope>
    <source>
        <strain evidence="2">SpSt-556</strain>
    </source>
</reference>
<dbReference type="SUPFAM" id="SSF53067">
    <property type="entry name" value="Actin-like ATPase domain"/>
    <property type="match status" value="1"/>
</dbReference>
<dbReference type="Pfam" id="PF00480">
    <property type="entry name" value="ROK"/>
    <property type="match status" value="1"/>
</dbReference>
<dbReference type="InterPro" id="IPR036390">
    <property type="entry name" value="WH_DNA-bd_sf"/>
</dbReference>
<comment type="caution">
    <text evidence="2">The sequence shown here is derived from an EMBL/GenBank/DDBJ whole genome shotgun (WGS) entry which is preliminary data.</text>
</comment>
<dbReference type="Gene3D" id="1.10.10.10">
    <property type="entry name" value="Winged helix-like DNA-binding domain superfamily/Winged helix DNA-binding domain"/>
    <property type="match status" value="1"/>
</dbReference>
<gene>
    <name evidence="2" type="ORF">ENT17_07330</name>
</gene>
<name>A0A7C4KZG1_9CHLR</name>
<dbReference type="AlphaFoldDB" id="A0A7C4KZG1"/>
<dbReference type="Gene3D" id="3.30.420.40">
    <property type="match status" value="2"/>
</dbReference>
<sequence length="414" mass="44060">MNSALRSRIKAPILLNSAEAEIIRALRRQGCITSKDITRMTGWSKAKTAHDIRDLVEKGFLMEAGEGISQGGRKPRLLCINRNLGFVVGVDIGATSVDVALADISGSILQRYSEAADVRQRPEPFLRRCVEIIFHLIELQGCRADQILGIGIGVPGPVDFARGVLVAPPLMPDWENFSIRGFVKESFPNAFVVVDNDVNIMALGEQRAGDGINVDHFIFVKIGTGIGAGIVSNGKIHRGSTGCAGDIGHICVDKNGPICRCGNTGCLEAMAAGPAITEKAMQAALNGSSPFLKNLMDLNGGVLRPEDVNAACREGDQAALEIIRASGQMIGDVLAGLVNFFNPSHIFIGGGIANFGNHLLVSIRRAVLRRSLPLATTHLAINFSRMGADAGVTGAVALALEYLFVIEDQPTMTI</sequence>
<dbReference type="InterPro" id="IPR043129">
    <property type="entry name" value="ATPase_NBD"/>
</dbReference>
<dbReference type="InterPro" id="IPR000600">
    <property type="entry name" value="ROK"/>
</dbReference>
<accession>A0A7C4KZG1</accession>